<dbReference type="Pfam" id="PF01103">
    <property type="entry name" value="Omp85"/>
    <property type="match status" value="1"/>
</dbReference>
<organism evidence="15 16">
    <name type="scientific">Marinobacterium iners DSM 11526</name>
    <dbReference type="NCBI Taxonomy" id="1122198"/>
    <lineage>
        <taxon>Bacteria</taxon>
        <taxon>Pseudomonadati</taxon>
        <taxon>Pseudomonadota</taxon>
        <taxon>Gammaproteobacteria</taxon>
        <taxon>Oceanospirillales</taxon>
        <taxon>Oceanospirillaceae</taxon>
        <taxon>Marinobacterium</taxon>
    </lineage>
</organism>
<evidence type="ECO:0000256" key="5">
    <source>
        <dbReference type="ARBA" id="ARBA00022692"/>
    </source>
</evidence>
<reference evidence="16" key="1">
    <citation type="submission" date="2016-10" db="EMBL/GenBank/DDBJ databases">
        <authorList>
            <person name="Varghese N."/>
            <person name="Submissions S."/>
        </authorList>
    </citation>
    <scope>NUCLEOTIDE SEQUENCE [LARGE SCALE GENOMIC DNA]</scope>
    <source>
        <strain evidence="16">DSM 11526</strain>
    </source>
</reference>
<dbReference type="PANTHER" id="PTHR12815:SF47">
    <property type="entry name" value="TRANSLOCATION AND ASSEMBLY MODULE SUBUNIT TAMA"/>
    <property type="match status" value="1"/>
</dbReference>
<evidence type="ECO:0000256" key="3">
    <source>
        <dbReference type="ARBA" id="ARBA00015419"/>
    </source>
</evidence>
<keyword evidence="5" id="KW-0812">Transmembrane</keyword>
<dbReference type="RefSeq" id="WP_254775032.1">
    <property type="nucleotide sequence ID" value="NZ_FNRJ01000011.1"/>
</dbReference>
<dbReference type="InterPro" id="IPR035243">
    <property type="entry name" value="TamA_POTRA_Dom_1"/>
</dbReference>
<comment type="subunit">
    <text evidence="10">Interacts with TamB to form the translocation and assembly module (TAM).</text>
</comment>
<keyword evidence="6 11" id="KW-0732">Signal</keyword>
<dbReference type="InterPro" id="IPR010827">
    <property type="entry name" value="BamA/TamA_POTRA"/>
</dbReference>
<evidence type="ECO:0000256" key="7">
    <source>
        <dbReference type="ARBA" id="ARBA00023136"/>
    </source>
</evidence>
<dbReference type="InterPro" id="IPR000184">
    <property type="entry name" value="Bac_surfAg_D15"/>
</dbReference>
<keyword evidence="4" id="KW-1134">Transmembrane beta strand</keyword>
<evidence type="ECO:0000256" key="1">
    <source>
        <dbReference type="ARBA" id="ARBA00004442"/>
    </source>
</evidence>
<comment type="similarity">
    <text evidence="2">Belongs to the TamA family.</text>
</comment>
<dbReference type="GO" id="GO:0009279">
    <property type="term" value="C:cell outer membrane"/>
    <property type="evidence" value="ECO:0007669"/>
    <property type="project" value="UniProtKB-SubCell"/>
</dbReference>
<keyword evidence="7" id="KW-0472">Membrane</keyword>
<dbReference type="Pfam" id="PF17243">
    <property type="entry name" value="POTRA_TamA_1"/>
    <property type="match status" value="1"/>
</dbReference>
<feature type="domain" description="Bacterial surface antigen (D15)" evidence="12">
    <location>
        <begin position="303"/>
        <end position="577"/>
    </location>
</feature>
<feature type="signal peptide" evidence="11">
    <location>
        <begin position="1"/>
        <end position="26"/>
    </location>
</feature>
<sequence length="580" mass="65211">MPLFYRPRLLLLPALLLCGTCGQLQAAQFELDGVEGELANNVRAMLSVDDALLQAPPPTASRLRYLHRQAPEEIRRALQPFGYYNPVLQLEINLDGPAEQWAARYRIDVGPITRIRSAQLVLEGEGAQDSVLQQVLTDTNVRTDEPLRHADYTALKSSLQSRAAERGYYEAMLRVSEIRVDPEQNLADIELVYDTGIRARIGEIRFDKAPVSEALLRRYLPFESGDPVNTAHLIELQRNLINSDYFADVEVRPQLAELDNAELPVDVKLTPRKRSLYQAGFGYGTDTGARMQVGLTRRWVNSRGHTLNSRLRLSEIRQQFTTNYEIPGFQPTTDRFALNLKLQDEQSDTIDARSYGIGGSWQKQIGDWERHLSLDWEQESWVFEGDEQDSTLLIPRARFSRTIADNRLNTRKGHQISFGVGVASQNLLSDTDLLQLDLRGKRVDSLSDRWRLLSRAELGITLIDSVDDLPATMRYYAGGDNSVRGYDYQSLGPVGGDGDVIGGRYLVTGSVEVDYLIRENWRVAAFIDTGNAFDDADTELKTGAGFGARWQSPVGPVRLDLAMPLDESGWRIHFTLGPDL</sequence>
<name>A0A1H4FJF2_9GAMM</name>
<evidence type="ECO:0000259" key="14">
    <source>
        <dbReference type="Pfam" id="PF17243"/>
    </source>
</evidence>
<evidence type="ECO:0000256" key="2">
    <source>
        <dbReference type="ARBA" id="ARBA00010248"/>
    </source>
</evidence>
<feature type="domain" description="TamA POTRA" evidence="14">
    <location>
        <begin position="29"/>
        <end position="108"/>
    </location>
</feature>
<evidence type="ECO:0000256" key="9">
    <source>
        <dbReference type="ARBA" id="ARBA00033063"/>
    </source>
</evidence>
<evidence type="ECO:0000256" key="4">
    <source>
        <dbReference type="ARBA" id="ARBA00022452"/>
    </source>
</evidence>
<dbReference type="Gene3D" id="2.40.160.50">
    <property type="entry name" value="membrane protein fhac: a member of the omp85/tpsb transporter family"/>
    <property type="match status" value="1"/>
</dbReference>
<keyword evidence="8" id="KW-0998">Cell outer membrane</keyword>
<keyword evidence="16" id="KW-1185">Reference proteome</keyword>
<comment type="subcellular location">
    <subcellularLocation>
        <location evidence="1">Cell outer membrane</location>
    </subcellularLocation>
</comment>
<evidence type="ECO:0000256" key="10">
    <source>
        <dbReference type="ARBA" id="ARBA00093548"/>
    </source>
</evidence>
<dbReference type="Proteomes" id="UP000242469">
    <property type="component" value="Unassembled WGS sequence"/>
</dbReference>
<feature type="domain" description="POTRA" evidence="13">
    <location>
        <begin position="200"/>
        <end position="270"/>
    </location>
</feature>
<dbReference type="Gene3D" id="3.10.20.310">
    <property type="entry name" value="membrane protein fhac"/>
    <property type="match status" value="3"/>
</dbReference>
<dbReference type="GO" id="GO:0097347">
    <property type="term" value="C:TAM protein secretion complex"/>
    <property type="evidence" value="ECO:0007669"/>
    <property type="project" value="TreeGrafter"/>
</dbReference>
<dbReference type="AlphaFoldDB" id="A0A1H4FJF2"/>
<gene>
    <name evidence="15" type="ORF">SAMN02745729_11166</name>
</gene>
<evidence type="ECO:0000313" key="15">
    <source>
        <dbReference type="EMBL" id="SEA96970.1"/>
    </source>
</evidence>
<feature type="chain" id="PRO_5017372928" description="Translocation and assembly module subunit TamA" evidence="11">
    <location>
        <begin position="27"/>
        <end position="580"/>
    </location>
</feature>
<dbReference type="EMBL" id="FNRJ01000011">
    <property type="protein sequence ID" value="SEA96970.1"/>
    <property type="molecule type" value="Genomic_DNA"/>
</dbReference>
<accession>A0A1H4FJF2</accession>
<evidence type="ECO:0000256" key="6">
    <source>
        <dbReference type="ARBA" id="ARBA00022729"/>
    </source>
</evidence>
<proteinExistence type="inferred from homology"/>
<dbReference type="PANTHER" id="PTHR12815">
    <property type="entry name" value="SORTING AND ASSEMBLY MACHINERY SAMM50 PROTEIN FAMILY MEMBER"/>
    <property type="match status" value="1"/>
</dbReference>
<dbReference type="GO" id="GO:0009306">
    <property type="term" value="P:protein secretion"/>
    <property type="evidence" value="ECO:0007669"/>
    <property type="project" value="TreeGrafter"/>
</dbReference>
<evidence type="ECO:0000256" key="8">
    <source>
        <dbReference type="ARBA" id="ARBA00023237"/>
    </source>
</evidence>
<dbReference type="InterPro" id="IPR039910">
    <property type="entry name" value="D15-like"/>
</dbReference>
<dbReference type="Pfam" id="PF07244">
    <property type="entry name" value="POTRA"/>
    <property type="match status" value="1"/>
</dbReference>
<protein>
    <recommendedName>
        <fullName evidence="3">Translocation and assembly module subunit TamA</fullName>
    </recommendedName>
    <alternativeName>
        <fullName evidence="9">Autotransporter assembly factor TamA</fullName>
    </alternativeName>
</protein>
<evidence type="ECO:0000259" key="13">
    <source>
        <dbReference type="Pfam" id="PF07244"/>
    </source>
</evidence>
<evidence type="ECO:0000313" key="16">
    <source>
        <dbReference type="Proteomes" id="UP000242469"/>
    </source>
</evidence>
<dbReference type="STRING" id="1122198.SAMN02745729_11166"/>
<evidence type="ECO:0000256" key="11">
    <source>
        <dbReference type="SAM" id="SignalP"/>
    </source>
</evidence>
<evidence type="ECO:0000259" key="12">
    <source>
        <dbReference type="Pfam" id="PF01103"/>
    </source>
</evidence>